<dbReference type="PANTHER" id="PTHR11102">
    <property type="entry name" value="SEL-1-LIKE PROTEIN"/>
    <property type="match status" value="1"/>
</dbReference>
<evidence type="ECO:0000313" key="3">
    <source>
        <dbReference type="Proteomes" id="UP001470230"/>
    </source>
</evidence>
<dbReference type="Gene3D" id="1.25.40.10">
    <property type="entry name" value="Tetratricopeptide repeat domain"/>
    <property type="match status" value="1"/>
</dbReference>
<dbReference type="InterPro" id="IPR050767">
    <property type="entry name" value="Sel1_AlgK"/>
</dbReference>
<comment type="caution">
    <text evidence="2">The sequence shown here is derived from an EMBL/GenBank/DDBJ whole genome shotgun (WGS) entry which is preliminary data.</text>
</comment>
<organism evidence="2 3">
    <name type="scientific">Tritrichomonas musculus</name>
    <dbReference type="NCBI Taxonomy" id="1915356"/>
    <lineage>
        <taxon>Eukaryota</taxon>
        <taxon>Metamonada</taxon>
        <taxon>Parabasalia</taxon>
        <taxon>Tritrichomonadida</taxon>
        <taxon>Tritrichomonadidae</taxon>
        <taxon>Tritrichomonas</taxon>
    </lineage>
</organism>
<dbReference type="SUPFAM" id="SSF81901">
    <property type="entry name" value="HCP-like"/>
    <property type="match status" value="1"/>
</dbReference>
<accession>A0ABR2L762</accession>
<comment type="similarity">
    <text evidence="1">Belongs to the sel-1 family.</text>
</comment>
<evidence type="ECO:0000313" key="2">
    <source>
        <dbReference type="EMBL" id="KAK8899067.1"/>
    </source>
</evidence>
<dbReference type="InterPro" id="IPR006597">
    <property type="entry name" value="Sel1-like"/>
</dbReference>
<reference evidence="2 3" key="1">
    <citation type="submission" date="2024-04" db="EMBL/GenBank/DDBJ databases">
        <title>Tritrichomonas musculus Genome.</title>
        <authorList>
            <person name="Alves-Ferreira E."/>
            <person name="Grigg M."/>
            <person name="Lorenzi H."/>
            <person name="Galac M."/>
        </authorList>
    </citation>
    <scope>NUCLEOTIDE SEQUENCE [LARGE SCALE GENOMIC DNA]</scope>
    <source>
        <strain evidence="2 3">EAF2021</strain>
    </source>
</reference>
<dbReference type="Proteomes" id="UP001470230">
    <property type="component" value="Unassembled WGS sequence"/>
</dbReference>
<dbReference type="EMBL" id="JAPFFF010000001">
    <property type="protein sequence ID" value="KAK8899067.1"/>
    <property type="molecule type" value="Genomic_DNA"/>
</dbReference>
<evidence type="ECO:0000256" key="1">
    <source>
        <dbReference type="ARBA" id="ARBA00038101"/>
    </source>
</evidence>
<protein>
    <recommendedName>
        <fullName evidence="4">Sel1 repeat family protein</fullName>
    </recommendedName>
</protein>
<gene>
    <name evidence="2" type="ORF">M9Y10_001366</name>
</gene>
<keyword evidence="3" id="KW-1185">Reference proteome</keyword>
<proteinExistence type="inferred from homology"/>
<evidence type="ECO:0008006" key="4">
    <source>
        <dbReference type="Google" id="ProtNLM"/>
    </source>
</evidence>
<dbReference type="Pfam" id="PF08238">
    <property type="entry name" value="Sel1"/>
    <property type="match status" value="2"/>
</dbReference>
<dbReference type="SMART" id="SM00671">
    <property type="entry name" value="SEL1"/>
    <property type="match status" value="2"/>
</dbReference>
<dbReference type="PANTHER" id="PTHR11102:SF160">
    <property type="entry name" value="ERAD-ASSOCIATED E3 UBIQUITIN-PROTEIN LIGASE COMPONENT HRD3"/>
    <property type="match status" value="1"/>
</dbReference>
<dbReference type="InterPro" id="IPR011990">
    <property type="entry name" value="TPR-like_helical_dom_sf"/>
</dbReference>
<name>A0ABR2L762_9EUKA</name>
<sequence>MSGKMSNNNQELEIYDLPENFFQIQKMINNCTLNDVDKRPLIDQLILEYYAYYNSEIQIENILQSNEKSFCITCYDYPIVSIENTLIDESIELLLNAVYFEHLYANQEIEYPVHRDFIFACKKNKYALFNLGVYYIQGKSVPFDVNKAIHYYIQSANQNFPKANLALANIYYESEYVLRDIGKSIYYYQLASEQGEENADFNLAAIYYEGKVVHMYLKKHVK</sequence>